<dbReference type="Proteomes" id="UP000694660">
    <property type="component" value="Unassembled WGS sequence"/>
</dbReference>
<accession>A0A944HCJ7</accession>
<proteinExistence type="predicted"/>
<evidence type="ECO:0000313" key="1">
    <source>
        <dbReference type="EMBL" id="MBT0962797.1"/>
    </source>
</evidence>
<dbReference type="AlphaFoldDB" id="A0A944HCJ7"/>
<sequence>MLRKFGLVFIVLAAFLAPLGWAVGMHVADGAKATDWRTARRDSTGLAPDPATTPEAVIHVYAARAFRWRGAFGVHTWISAKAQGAPAYTRFEVVGWGVSRGQDAVRVATGIPDGYWYGNAPTLIREVRGGAEVDALIARLREAADGYPYRHEYRVWPGPNSNTFIAYLGRAVPELSLDLPPTAIGKDYLPGGALAASAPSGSGFQLSLAGLLGLTLAVEEGVEVNLLGLSLGVDLSPPALKLPGIGRLGWPE</sequence>
<protein>
    <submittedName>
        <fullName evidence="1">DUF3750 domain-containing protein</fullName>
    </submittedName>
</protein>
<keyword evidence="2" id="KW-1185">Reference proteome</keyword>
<comment type="caution">
    <text evidence="1">The sequence shown here is derived from an EMBL/GenBank/DDBJ whole genome shotgun (WGS) entry which is preliminary data.</text>
</comment>
<dbReference type="InterPro" id="IPR022224">
    <property type="entry name" value="DUF3750"/>
</dbReference>
<dbReference type="RefSeq" id="WP_214362748.1">
    <property type="nucleotide sequence ID" value="NZ_JAEKFT010000020.1"/>
</dbReference>
<dbReference type="Pfam" id="PF12570">
    <property type="entry name" value="DUF3750"/>
    <property type="match status" value="1"/>
</dbReference>
<dbReference type="EMBL" id="JAEKFT010000020">
    <property type="protein sequence ID" value="MBT0962797.1"/>
    <property type="molecule type" value="Genomic_DNA"/>
</dbReference>
<gene>
    <name evidence="1" type="ORF">I8J34_16570</name>
</gene>
<organism evidence="1 2">
    <name type="scientific">Denitromonas iodatirespirans</name>
    <dbReference type="NCBI Taxonomy" id="2795389"/>
    <lineage>
        <taxon>Bacteria</taxon>
        <taxon>Pseudomonadati</taxon>
        <taxon>Pseudomonadota</taxon>
        <taxon>Betaproteobacteria</taxon>
        <taxon>Rhodocyclales</taxon>
        <taxon>Zoogloeaceae</taxon>
        <taxon>Denitromonas</taxon>
    </lineage>
</organism>
<evidence type="ECO:0000313" key="2">
    <source>
        <dbReference type="Proteomes" id="UP000694660"/>
    </source>
</evidence>
<name>A0A944HCJ7_DENI1</name>
<reference evidence="2" key="1">
    <citation type="journal article" date="2022" name="ISME J.">
        <title>Genetic and phylogenetic analysis of dissimilatory iodate-reducing bacteria identifies potential niches across the world's oceans.</title>
        <authorList>
            <person name="Reyes-Umana V."/>
            <person name="Henning Z."/>
            <person name="Lee K."/>
            <person name="Barnum T.P."/>
            <person name="Coates J.D."/>
        </authorList>
    </citation>
    <scope>NUCLEOTIDE SEQUENCE [LARGE SCALE GENOMIC DNA]</scope>
    <source>
        <strain evidence="2">IR12</strain>
    </source>
</reference>